<protein>
    <recommendedName>
        <fullName evidence="4">TOG domain-containing protein</fullName>
    </recommendedName>
</protein>
<dbReference type="InterPro" id="IPR016024">
    <property type="entry name" value="ARM-type_fold"/>
</dbReference>
<dbReference type="InterPro" id="IPR011989">
    <property type="entry name" value="ARM-like"/>
</dbReference>
<evidence type="ECO:0000259" key="4">
    <source>
        <dbReference type="SMART" id="SM01349"/>
    </source>
</evidence>
<organism evidence="5 6">
    <name type="scientific">Prorocentrum cordatum</name>
    <dbReference type="NCBI Taxonomy" id="2364126"/>
    <lineage>
        <taxon>Eukaryota</taxon>
        <taxon>Sar</taxon>
        <taxon>Alveolata</taxon>
        <taxon>Dinophyceae</taxon>
        <taxon>Prorocentrales</taxon>
        <taxon>Prorocentraceae</taxon>
        <taxon>Prorocentrum</taxon>
    </lineage>
</organism>
<comment type="caution">
    <text evidence="5">The sequence shown here is derived from an EMBL/GenBank/DDBJ whole genome shotgun (WGS) entry which is preliminary data.</text>
</comment>
<name>A0ABN9RYT6_9DINO</name>
<feature type="compositionally biased region" description="Basic residues" evidence="3">
    <location>
        <begin position="1352"/>
        <end position="1364"/>
    </location>
</feature>
<feature type="domain" description="TOG" evidence="4">
    <location>
        <begin position="86"/>
        <end position="315"/>
    </location>
</feature>
<feature type="repeat" description="HEAT" evidence="2">
    <location>
        <begin position="994"/>
        <end position="1032"/>
    </location>
</feature>
<dbReference type="InterPro" id="IPR057546">
    <property type="entry name" value="HEAT_GCN1"/>
</dbReference>
<dbReference type="EMBL" id="CAUYUJ010008580">
    <property type="protein sequence ID" value="CAK0824375.1"/>
    <property type="molecule type" value="Genomic_DNA"/>
</dbReference>
<proteinExistence type="predicted"/>
<keyword evidence="1" id="KW-0677">Repeat</keyword>
<dbReference type="PROSITE" id="PS50077">
    <property type="entry name" value="HEAT_REPEAT"/>
    <property type="match status" value="4"/>
</dbReference>
<dbReference type="Proteomes" id="UP001189429">
    <property type="component" value="Unassembled WGS sequence"/>
</dbReference>
<dbReference type="Gene3D" id="1.25.10.10">
    <property type="entry name" value="Leucine-rich Repeat Variant"/>
    <property type="match status" value="4"/>
</dbReference>
<keyword evidence="6" id="KW-1185">Reference proteome</keyword>
<dbReference type="SMART" id="SM01349">
    <property type="entry name" value="TOG"/>
    <property type="match status" value="2"/>
</dbReference>
<evidence type="ECO:0000256" key="1">
    <source>
        <dbReference type="ARBA" id="ARBA00022737"/>
    </source>
</evidence>
<feature type="repeat" description="HEAT" evidence="2">
    <location>
        <begin position="718"/>
        <end position="755"/>
    </location>
</feature>
<evidence type="ECO:0000313" key="6">
    <source>
        <dbReference type="Proteomes" id="UP001189429"/>
    </source>
</evidence>
<dbReference type="SUPFAM" id="SSF48371">
    <property type="entry name" value="ARM repeat"/>
    <property type="match status" value="2"/>
</dbReference>
<accession>A0ABN9RYT6</accession>
<evidence type="ECO:0000256" key="2">
    <source>
        <dbReference type="PROSITE-ProRule" id="PRU00103"/>
    </source>
</evidence>
<feature type="repeat" description="HEAT" evidence="2">
    <location>
        <begin position="259"/>
        <end position="296"/>
    </location>
</feature>
<evidence type="ECO:0000313" key="5">
    <source>
        <dbReference type="EMBL" id="CAK0824375.1"/>
    </source>
</evidence>
<dbReference type="Pfam" id="PF24987">
    <property type="entry name" value="HEAT_EF3_N"/>
    <property type="match status" value="2"/>
</dbReference>
<dbReference type="Pfam" id="PF23271">
    <property type="entry name" value="HEAT_GCN1"/>
    <property type="match status" value="1"/>
</dbReference>
<sequence length="1382" mass="149006">MEKHGEEHSDVLFGAVESFEDSGVGRAASESAKLGVAVFLGALSKHLPPDHEKLPEILPRLLQRLQEPTSTHSVQNAIVKVMPPLMKQDKEKATETLLHLLDVALEKKTDPMTRRGAAMGVGAAVKGLSIQAVGQHNILTRIKEATENKKDTGVREGALLCLEGLTLSLGRLFDPYVVTSLPLLLTAFSDPQRSVQAASQTAAKVMMSQLSGPGVKQVLKPLLEGIQDKQWKTKLGSIELLASMTSCLPKQLAACLPTVVPALCTVINDQHAKVKEAAREAIDKVGSIITSPELRAIAPELIHALTDGAQFEHITRDVLDKVLGTSFVHHIDAPSLSLVCPLVQRALKERSAEMKRKGAQIVGSLVLLIRDPKDIQPYLPLLLPQLKETLVDPIPDVRATAAKAFGTLANGLPEDMLGDVLPWLFEMLRSDESAVERSGAAHGLSEVLMAMGMDRIEMLLPDILANARNQDAAPEVREGYLGLFVYLPVAMGAGFEPYLEEVMQTLLKGIADDTGSVRDTGFQAAKVLTKHFGASHTAILLGPLQEGVFDTDWRIRQASVQLMGQLIEQILRANRIPTNSAELMHVEAIPKEWREYVLASLYIVRSDESPVVKQECQKVWKAFVQNPPRVLKELLPTLMTRLLANLASASVEKQKVAARCVGDLVAKLGERVMPELMPIFMDTLATGDEKAREGVCLGLEEVINATTKQLLQDYLANLIPAIQQAIIDEDENVRNSASRVVALLHGSVGPRATTDVVTWVLIQLLDEEEAEEHDKLLSGLEKLLEESAPTVLPLVLSQLGQRGQDGWTKLQLQGLAALAVVPDTHTVHRHLSDVLPPIISAVSEDDGEDPELVEVALHAAGRVIDRVEQAGLHMLFAELVVPLNDKHDAKRRAFGARLVEHFFESSTTDVAGGLNEALPGILRSALADEDPEALSASMKALGTIVKKCKKEELVLYLEQVRDAVLSLLVDPNTNKVDPNKLLPGLCEHNGLEPLYPVYQQGLMNGTAEVREIAAKGLGELVNHTSEQALKPYVVKITGPLIRIVGDRFPGTVKRAIVDTLKALLTRGGANLKPFLPQLQTTYLRCLTDPSDEVKRKAAESLGILVRLAPRTEPLINDLNTTGGTHADPMVRLANCRALGEVLLNMPTPCSEAVQEKILDALLPKALGGDEGQHEREAAAFALAMLMRRHVAAERALGILSEHVEPALQSSDTAVRHGAATALAGLCWCQDPQLEAPPADMAASVRRLVAGALPGLLSDGDAEVKSAAVVLAAASARLHASMQEPVPEATGAAFAALVGSGTPSGVALRAARHYAAAAAAASGAVPAAGQLAVAVARTPYTRCQSTLSRRWHPSSWRARRARRTSGRPWPRSQSPWTARAPSS</sequence>
<dbReference type="InterPro" id="IPR034085">
    <property type="entry name" value="TOG"/>
</dbReference>
<feature type="compositionally biased region" description="Polar residues" evidence="3">
    <location>
        <begin position="1371"/>
        <end position="1382"/>
    </location>
</feature>
<evidence type="ECO:0000256" key="3">
    <source>
        <dbReference type="SAM" id="MobiDB-lite"/>
    </source>
</evidence>
<feature type="domain" description="TOG" evidence="4">
    <location>
        <begin position="326"/>
        <end position="561"/>
    </location>
</feature>
<dbReference type="InterPro" id="IPR021133">
    <property type="entry name" value="HEAT_type_2"/>
</dbReference>
<dbReference type="PANTHER" id="PTHR23346">
    <property type="entry name" value="TRANSLATIONAL ACTIVATOR GCN1-RELATED"/>
    <property type="match status" value="1"/>
</dbReference>
<dbReference type="Pfam" id="PF24984">
    <property type="entry name" value="HEAT_EF3_GNC1"/>
    <property type="match status" value="1"/>
</dbReference>
<gene>
    <name evidence="5" type="ORF">PCOR1329_LOCUS24802</name>
</gene>
<feature type="repeat" description="HEAT" evidence="2">
    <location>
        <begin position="382"/>
        <end position="419"/>
    </location>
</feature>
<feature type="region of interest" description="Disordered" evidence="3">
    <location>
        <begin position="1352"/>
        <end position="1382"/>
    </location>
</feature>
<reference evidence="5" key="1">
    <citation type="submission" date="2023-10" db="EMBL/GenBank/DDBJ databases">
        <authorList>
            <person name="Chen Y."/>
            <person name="Shah S."/>
            <person name="Dougan E. K."/>
            <person name="Thang M."/>
            <person name="Chan C."/>
        </authorList>
    </citation>
    <scope>NUCLEOTIDE SEQUENCE [LARGE SCALE GENOMIC DNA]</scope>
</reference>
<dbReference type="PANTHER" id="PTHR23346:SF7">
    <property type="entry name" value="STALLED RIBOSOME SENSOR GCN1"/>
    <property type="match status" value="1"/>
</dbReference>